<keyword evidence="4" id="KW-1185">Reference proteome</keyword>
<feature type="transmembrane region" description="Helical" evidence="1">
    <location>
        <begin position="14"/>
        <end position="35"/>
    </location>
</feature>
<organism evidence="3 4">
    <name type="scientific">Gordonia spumicola</name>
    <dbReference type="NCBI Taxonomy" id="589161"/>
    <lineage>
        <taxon>Bacteria</taxon>
        <taxon>Bacillati</taxon>
        <taxon>Actinomycetota</taxon>
        <taxon>Actinomycetes</taxon>
        <taxon>Mycobacteriales</taxon>
        <taxon>Gordoniaceae</taxon>
        <taxon>Gordonia</taxon>
    </lineage>
</organism>
<dbReference type="OrthoDB" id="23692at2"/>
<comment type="caution">
    <text evidence="3">The sequence shown here is derived from an EMBL/GenBank/DDBJ whole genome shotgun (WGS) entry which is preliminary data.</text>
</comment>
<dbReference type="SMART" id="SM00267">
    <property type="entry name" value="GGDEF"/>
    <property type="match status" value="1"/>
</dbReference>
<dbReference type="GO" id="GO:0005886">
    <property type="term" value="C:plasma membrane"/>
    <property type="evidence" value="ECO:0007669"/>
    <property type="project" value="TreeGrafter"/>
</dbReference>
<accession>A0A7I9V8W7</accession>
<evidence type="ECO:0000259" key="2">
    <source>
        <dbReference type="PROSITE" id="PS50887"/>
    </source>
</evidence>
<keyword evidence="1" id="KW-0472">Membrane</keyword>
<dbReference type="GO" id="GO:0043709">
    <property type="term" value="P:cell adhesion involved in single-species biofilm formation"/>
    <property type="evidence" value="ECO:0007669"/>
    <property type="project" value="TreeGrafter"/>
</dbReference>
<reference evidence="4" key="1">
    <citation type="submission" date="2019-06" db="EMBL/GenBank/DDBJ databases">
        <title>Gordonia isolated from sludge of a wastewater treatment plant.</title>
        <authorList>
            <person name="Tamura T."/>
            <person name="Aoyama K."/>
            <person name="Kang Y."/>
            <person name="Saito S."/>
            <person name="Akiyama N."/>
            <person name="Yazawa K."/>
            <person name="Gonoi T."/>
            <person name="Mikami Y."/>
        </authorList>
    </citation>
    <scope>NUCLEOTIDE SEQUENCE [LARGE SCALE GENOMIC DNA]</scope>
    <source>
        <strain evidence="4">NBRC 107696</strain>
    </source>
</reference>
<keyword evidence="1" id="KW-0812">Transmembrane</keyword>
<dbReference type="Gene3D" id="3.30.70.270">
    <property type="match status" value="1"/>
</dbReference>
<feature type="transmembrane region" description="Helical" evidence="1">
    <location>
        <begin position="74"/>
        <end position="93"/>
    </location>
</feature>
<name>A0A7I9V8W7_9ACTN</name>
<dbReference type="NCBIfam" id="TIGR00254">
    <property type="entry name" value="GGDEF"/>
    <property type="match status" value="1"/>
</dbReference>
<dbReference type="EMBL" id="BJOV01000003">
    <property type="protein sequence ID" value="GEE01757.1"/>
    <property type="molecule type" value="Genomic_DNA"/>
</dbReference>
<sequence>MHEYDAVNLRLRRLVMGASGLVVALIFLGQFGDFLTSADSSGLSRAVLGGGMFPAAAVGFMSTVVPALRRHSTALYVVAVGSILVAQMIQRSVQLPQGIDMVPMLWPLTMILSMAIVGIRYAVLLPVSIAYLTAVIMVDVAVLPLTTSRLVTYGTCVLMVATTVRLAYRIEASARRGWLSARKLDELGRTDALTGLPNRRAFDDTLAEWNDLAALVLIDVDCFKALNDEHGHLAGDDFLRGVAGRLAALAGPDVFAARLGGEEFGMLVRRETADEVVACAESARVAACVGQPFTASAGVAFAPGEDIVARADRQLYRAKSQGRDRLCSEPVSGSPARATVLDRVESPTGCAGTFNG</sequence>
<dbReference type="Proteomes" id="UP000444960">
    <property type="component" value="Unassembled WGS sequence"/>
</dbReference>
<evidence type="ECO:0000313" key="3">
    <source>
        <dbReference type="EMBL" id="GEE01757.1"/>
    </source>
</evidence>
<feature type="transmembrane region" description="Helical" evidence="1">
    <location>
        <begin position="105"/>
        <end position="138"/>
    </location>
</feature>
<dbReference type="InterPro" id="IPR050469">
    <property type="entry name" value="Diguanylate_Cyclase"/>
</dbReference>
<dbReference type="CDD" id="cd01949">
    <property type="entry name" value="GGDEF"/>
    <property type="match status" value="1"/>
</dbReference>
<dbReference type="GO" id="GO:0052621">
    <property type="term" value="F:diguanylate cyclase activity"/>
    <property type="evidence" value="ECO:0007669"/>
    <property type="project" value="TreeGrafter"/>
</dbReference>
<dbReference type="AlphaFoldDB" id="A0A7I9V8W7"/>
<dbReference type="PROSITE" id="PS50887">
    <property type="entry name" value="GGDEF"/>
    <property type="match status" value="1"/>
</dbReference>
<dbReference type="PANTHER" id="PTHR45138">
    <property type="entry name" value="REGULATORY COMPONENTS OF SENSORY TRANSDUCTION SYSTEM"/>
    <property type="match status" value="1"/>
</dbReference>
<dbReference type="Pfam" id="PF00990">
    <property type="entry name" value="GGDEF"/>
    <property type="match status" value="1"/>
</dbReference>
<dbReference type="InterPro" id="IPR029787">
    <property type="entry name" value="Nucleotide_cyclase"/>
</dbReference>
<protein>
    <recommendedName>
        <fullName evidence="2">GGDEF domain-containing protein</fullName>
    </recommendedName>
</protein>
<gene>
    <name evidence="3" type="ORF">nbrc107696_22030</name>
</gene>
<feature type="domain" description="GGDEF" evidence="2">
    <location>
        <begin position="211"/>
        <end position="331"/>
    </location>
</feature>
<proteinExistence type="predicted"/>
<evidence type="ECO:0000256" key="1">
    <source>
        <dbReference type="SAM" id="Phobius"/>
    </source>
</evidence>
<evidence type="ECO:0000313" key="4">
    <source>
        <dbReference type="Proteomes" id="UP000444960"/>
    </source>
</evidence>
<dbReference type="GO" id="GO:1902201">
    <property type="term" value="P:negative regulation of bacterial-type flagellum-dependent cell motility"/>
    <property type="evidence" value="ECO:0007669"/>
    <property type="project" value="TreeGrafter"/>
</dbReference>
<dbReference type="SUPFAM" id="SSF55073">
    <property type="entry name" value="Nucleotide cyclase"/>
    <property type="match status" value="1"/>
</dbReference>
<feature type="transmembrane region" description="Helical" evidence="1">
    <location>
        <begin position="47"/>
        <end position="68"/>
    </location>
</feature>
<dbReference type="PANTHER" id="PTHR45138:SF9">
    <property type="entry name" value="DIGUANYLATE CYCLASE DGCM-RELATED"/>
    <property type="match status" value="1"/>
</dbReference>
<dbReference type="InterPro" id="IPR000160">
    <property type="entry name" value="GGDEF_dom"/>
</dbReference>
<dbReference type="InterPro" id="IPR043128">
    <property type="entry name" value="Rev_trsase/Diguanyl_cyclase"/>
</dbReference>
<keyword evidence="1" id="KW-1133">Transmembrane helix</keyword>
<dbReference type="RefSeq" id="WP_161895509.1">
    <property type="nucleotide sequence ID" value="NZ_BJOV01000003.1"/>
</dbReference>